<feature type="compositionally biased region" description="Polar residues" evidence="3">
    <location>
        <begin position="422"/>
        <end position="449"/>
    </location>
</feature>
<dbReference type="PIRSF" id="PIRSF037320">
    <property type="entry name" value="mRNA_export_factor_Sac3"/>
    <property type="match status" value="1"/>
</dbReference>
<feature type="compositionally biased region" description="Pro residues" evidence="3">
    <location>
        <begin position="508"/>
        <end position="520"/>
    </location>
</feature>
<feature type="domain" description="SAC3/GANP/THP3 conserved" evidence="4">
    <location>
        <begin position="37"/>
        <end position="333"/>
    </location>
</feature>
<proteinExistence type="inferred from homology"/>
<feature type="region of interest" description="Disordered" evidence="3">
    <location>
        <begin position="908"/>
        <end position="946"/>
    </location>
</feature>
<dbReference type="VEuPathDB" id="FungiDB:TRICI_001079"/>
<evidence type="ECO:0000256" key="1">
    <source>
        <dbReference type="PIRNR" id="PIRNR037320"/>
    </source>
</evidence>
<dbReference type="GO" id="GO:0042274">
    <property type="term" value="P:ribosomal small subunit biogenesis"/>
    <property type="evidence" value="ECO:0007669"/>
    <property type="project" value="UniProtKB-UniRule"/>
</dbReference>
<comment type="subcellular location">
    <subcellularLocation>
        <location evidence="1">Nucleus envelope</location>
    </subcellularLocation>
</comment>
<keyword evidence="6" id="KW-1185">Reference proteome</keyword>
<evidence type="ECO:0000259" key="4">
    <source>
        <dbReference type="Pfam" id="PF03399"/>
    </source>
</evidence>
<feature type="compositionally biased region" description="Polar residues" evidence="3">
    <location>
        <begin position="471"/>
        <end position="486"/>
    </location>
</feature>
<dbReference type="GO" id="GO:0005635">
    <property type="term" value="C:nuclear envelope"/>
    <property type="evidence" value="ECO:0007669"/>
    <property type="project" value="UniProtKB-SubCell"/>
</dbReference>
<feature type="region of interest" description="Disordered" evidence="3">
    <location>
        <begin position="639"/>
        <end position="663"/>
    </location>
</feature>
<sequence length="970" mass="110236">MREEERKEMEKRGLVDKQDAKKNLQDAIVFVGSCMDMCPTFERVRRTYENNFKQLEKDPNTGKVTRELAVKAFSRPAAGQPPPLPSDVRPPAVLKSTLYYLIDNVIPELPASHSFLWDRTRSIRQDFTYQNYSGAEAIECNELIARIHIVSLHEMAGSDQEYSQQQELEQFNKALQTLSEFYSERRQRGLPQAPREAEFRAYQLLSHLRDTDIERQVQELPVELFESKEIQLALKLRALIQQNNHTGRGAVYNENSANYFALFFRAIKTEASYLFSCLLESGFNDIRFHALKAMSRAYHQRGKPYYVSRLVDMLGFDTEEQVLDYCKHYDLPVVETEPGNPCVEITAWNDKEAYAKSPLPQAYSNWVNSKAASRDLKTIIYNGDDYGSLPPQVPAVQKKQPLPKPQLPQPQVQPSKPAFPAVTTTEQKTFSFGSTTQPPQKQPELQPSFTFPKPPPQPQKQQQLAPEPAFSFSTAKSTPSPLSSVSPAPPAPAPAAAAPEKPKAAAEPPAPAPAPAPPSPIRFTAGELKSDAQTVLKKIIGPILREEIVPNKWKEIQQKRQERNQLLDHLGRAILGDLVGSLVKDRTIHTTARELDNRRLKRTAIRALKQSAVIAKERADEKQRRREEYEAVSKLLGRSSSLKRSNSNRSSRRSSLLNQKDQVKMVKQTRKEASLAWEPLELESKILPRVTSAFKKMRSFDRTIRMTVFSQDWDSVSGQWVRSKLGLVWNGQTYENQLKDLKNGTIVDISALENTAEKYSVLTGLLFECGISTDENFDKAALHEVLTFIKGKSRYKVTVVLTYWGNKTEVEFLQQLDIDQESFPDISLRFCSMSQSSSSLQLDRCMQLLADSFIGELSQAGIQEREEIAKEQQLAAQRRLARKEEQERLQKFQQEEERYQKMQSKNSLHLFDTSPPRPSHVPKEIVAGKTPSENSDTPLKRKHDDLSLIPRGIAELKSLVSEVTKRSRNQ</sequence>
<evidence type="ECO:0000256" key="3">
    <source>
        <dbReference type="SAM" id="MobiDB-lite"/>
    </source>
</evidence>
<evidence type="ECO:0000313" key="5">
    <source>
        <dbReference type="EMBL" id="KAA8916781.1"/>
    </source>
</evidence>
<dbReference type="GO" id="GO:0070390">
    <property type="term" value="C:transcription export complex 2"/>
    <property type="evidence" value="ECO:0007669"/>
    <property type="project" value="UniProtKB-UniRule"/>
</dbReference>
<dbReference type="GO" id="GO:0005737">
    <property type="term" value="C:cytoplasm"/>
    <property type="evidence" value="ECO:0007669"/>
    <property type="project" value="TreeGrafter"/>
</dbReference>
<dbReference type="Gene3D" id="1.25.40.990">
    <property type="match status" value="1"/>
</dbReference>
<evidence type="ECO:0000256" key="2">
    <source>
        <dbReference type="SAM" id="Coils"/>
    </source>
</evidence>
<keyword evidence="1" id="KW-0539">Nucleus</keyword>
<dbReference type="EMBL" id="SWFS01000082">
    <property type="protein sequence ID" value="KAA8916781.1"/>
    <property type="molecule type" value="Genomic_DNA"/>
</dbReference>
<dbReference type="InterPro" id="IPR045107">
    <property type="entry name" value="SAC3/GANP/THP3"/>
</dbReference>
<organism evidence="5 6">
    <name type="scientific">Trichomonascus ciferrii</name>
    <dbReference type="NCBI Taxonomy" id="44093"/>
    <lineage>
        <taxon>Eukaryota</taxon>
        <taxon>Fungi</taxon>
        <taxon>Dikarya</taxon>
        <taxon>Ascomycota</taxon>
        <taxon>Saccharomycotina</taxon>
        <taxon>Dipodascomycetes</taxon>
        <taxon>Dipodascales</taxon>
        <taxon>Trichomonascaceae</taxon>
        <taxon>Trichomonascus</taxon>
        <taxon>Trichomonascus ciferrii complex</taxon>
    </lineage>
</organism>
<dbReference type="Proteomes" id="UP000761534">
    <property type="component" value="Unassembled WGS sequence"/>
</dbReference>
<accession>A0A642VAC7</accession>
<dbReference type="PANTHER" id="PTHR12436:SF3">
    <property type="entry name" value="GERMINAL-CENTER ASSOCIATED NUCLEAR PROTEIN"/>
    <property type="match status" value="1"/>
</dbReference>
<dbReference type="InterPro" id="IPR005062">
    <property type="entry name" value="SAC3/GANP/THP3_conserved"/>
</dbReference>
<comment type="similarity">
    <text evidence="1">Belongs to the SAC3 family.</text>
</comment>
<keyword evidence="2" id="KW-0175">Coiled coil</keyword>
<dbReference type="PANTHER" id="PTHR12436">
    <property type="entry name" value="80 KDA MCM3-ASSOCIATED PROTEIN"/>
    <property type="match status" value="1"/>
</dbReference>
<dbReference type="Pfam" id="PF03399">
    <property type="entry name" value="SAC3_GANP"/>
    <property type="match status" value="1"/>
</dbReference>
<reference evidence="5" key="1">
    <citation type="journal article" date="2019" name="G3 (Bethesda)">
        <title>Genome Assemblies of Two Rare Opportunistic Yeast Pathogens: Diutina rugosa (syn. Candida rugosa) and Trichomonascus ciferrii (syn. Candida ciferrii).</title>
        <authorList>
            <person name="Mixao V."/>
            <person name="Saus E."/>
            <person name="Hansen A.P."/>
            <person name="Lass-Florl C."/>
            <person name="Gabaldon T."/>
        </authorList>
    </citation>
    <scope>NUCLEOTIDE SEQUENCE</scope>
    <source>
        <strain evidence="5">CBS 4856</strain>
    </source>
</reference>
<dbReference type="GO" id="GO:0006406">
    <property type="term" value="P:mRNA export from nucleus"/>
    <property type="evidence" value="ECO:0007669"/>
    <property type="project" value="UniProtKB-UniRule"/>
</dbReference>
<feature type="coiled-coil region" evidence="2">
    <location>
        <begin position="605"/>
        <end position="632"/>
    </location>
</feature>
<feature type="compositionally biased region" description="Low complexity" evidence="3">
    <location>
        <begin position="639"/>
        <end position="658"/>
    </location>
</feature>
<protein>
    <recommendedName>
        <fullName evidence="1">Nuclear mRNA export factor</fullName>
    </recommendedName>
</protein>
<comment type="caution">
    <text evidence="5">The sequence shown here is derived from an EMBL/GenBank/DDBJ whole genome shotgun (WGS) entry which is preliminary data.</text>
</comment>
<feature type="coiled-coil region" evidence="2">
    <location>
        <begin position="866"/>
        <end position="902"/>
    </location>
</feature>
<gene>
    <name evidence="5" type="ORF">TRICI_001079</name>
</gene>
<dbReference type="AlphaFoldDB" id="A0A642VAC7"/>
<name>A0A642VAC7_9ASCO</name>
<dbReference type="OrthoDB" id="264795at2759"/>
<dbReference type="InterPro" id="IPR017173">
    <property type="entry name" value="Sac3"/>
</dbReference>
<feature type="region of interest" description="Disordered" evidence="3">
    <location>
        <begin position="390"/>
        <end position="524"/>
    </location>
</feature>
<evidence type="ECO:0000313" key="6">
    <source>
        <dbReference type="Proteomes" id="UP000761534"/>
    </source>
</evidence>